<dbReference type="EMBL" id="JABFCY010000008">
    <property type="protein sequence ID" value="NNU61343.1"/>
    <property type="molecule type" value="Genomic_DNA"/>
</dbReference>
<protein>
    <submittedName>
        <fullName evidence="2">Uncharacterized protein</fullName>
    </submittedName>
</protein>
<organism evidence="2 3">
    <name type="scientific">Ochrobactrum soli</name>
    <dbReference type="NCBI Taxonomy" id="2448455"/>
    <lineage>
        <taxon>Bacteria</taxon>
        <taxon>Pseudomonadati</taxon>
        <taxon>Pseudomonadota</taxon>
        <taxon>Alphaproteobacteria</taxon>
        <taxon>Hyphomicrobiales</taxon>
        <taxon>Brucellaceae</taxon>
        <taxon>Brucella/Ochrobactrum group</taxon>
        <taxon>Ochrobactrum</taxon>
    </lineage>
</organism>
<name>A0A849KLW8_9HYPH</name>
<evidence type="ECO:0000313" key="2">
    <source>
        <dbReference type="EMBL" id="NNU61343.1"/>
    </source>
</evidence>
<feature type="compositionally biased region" description="Basic residues" evidence="1">
    <location>
        <begin position="1"/>
        <end position="15"/>
    </location>
</feature>
<gene>
    <name evidence="2" type="ORF">HKX02_13955</name>
</gene>
<evidence type="ECO:0000313" key="3">
    <source>
        <dbReference type="Proteomes" id="UP000574931"/>
    </source>
</evidence>
<sequence length="105" mass="11926">MEHVSKQPKRVRKIFPRGAKISNRTTKKPETFASGPNFILRKILPETAMLPAPQKIMLTALQPAAPTRCDFFSAQFHFPPWLRQKRGNAQEGVFHSGGQHLQVLH</sequence>
<proteinExistence type="predicted"/>
<keyword evidence="3" id="KW-1185">Reference proteome</keyword>
<dbReference type="Proteomes" id="UP000574931">
    <property type="component" value="Unassembled WGS sequence"/>
</dbReference>
<dbReference type="AlphaFoldDB" id="A0A849KLW8"/>
<comment type="caution">
    <text evidence="2">The sequence shown here is derived from an EMBL/GenBank/DDBJ whole genome shotgun (WGS) entry which is preliminary data.</text>
</comment>
<evidence type="ECO:0000256" key="1">
    <source>
        <dbReference type="SAM" id="MobiDB-lite"/>
    </source>
</evidence>
<reference evidence="2 3" key="1">
    <citation type="submission" date="2020-05" db="EMBL/GenBank/DDBJ databases">
        <title>Draft Genome Sequence of Ochrobactrum soli Isolated from Stable Fly Gut.</title>
        <authorList>
            <person name="Pileggi M.T."/>
            <person name="Vazhakkala L.J."/>
            <person name="Wong C.N."/>
        </authorList>
    </citation>
    <scope>NUCLEOTIDE SEQUENCE [LARGE SCALE GENOMIC DNA]</scope>
    <source>
        <strain evidence="2 3">MTP-C0764</strain>
    </source>
</reference>
<feature type="region of interest" description="Disordered" evidence="1">
    <location>
        <begin position="1"/>
        <end position="32"/>
    </location>
</feature>
<accession>A0A849KLW8</accession>